<evidence type="ECO:0000256" key="4">
    <source>
        <dbReference type="ARBA" id="ARBA00022741"/>
    </source>
</evidence>
<evidence type="ECO:0000256" key="5">
    <source>
        <dbReference type="ARBA" id="ARBA00047754"/>
    </source>
</evidence>
<dbReference type="RefSeq" id="WP_091744476.1">
    <property type="nucleotide sequence ID" value="NZ_FODY01000004.1"/>
</dbReference>
<evidence type="ECO:0000259" key="6">
    <source>
        <dbReference type="Pfam" id="PF12637"/>
    </source>
</evidence>
<comment type="similarity">
    <text evidence="1">Belongs to the ribonucleoside diphosphate reductase class-2 family.</text>
</comment>
<dbReference type="Proteomes" id="UP000198847">
    <property type="component" value="Unassembled WGS sequence"/>
</dbReference>
<dbReference type="EC" id="1.17.4.1" evidence="2"/>
<dbReference type="GO" id="GO:0004748">
    <property type="term" value="F:ribonucleoside-diphosphate reductase activity, thioredoxin disulfide as acceptor"/>
    <property type="evidence" value="ECO:0007669"/>
    <property type="project" value="UniProtKB-EC"/>
</dbReference>
<organism evidence="7 8">
    <name type="scientific">Propionispora vibrioides</name>
    <dbReference type="NCBI Taxonomy" id="112903"/>
    <lineage>
        <taxon>Bacteria</taxon>
        <taxon>Bacillati</taxon>
        <taxon>Bacillota</taxon>
        <taxon>Negativicutes</taxon>
        <taxon>Selenomonadales</taxon>
        <taxon>Sporomusaceae</taxon>
        <taxon>Propionispora</taxon>
    </lineage>
</organism>
<keyword evidence="4" id="KW-0547">Nucleotide-binding</keyword>
<dbReference type="InterPro" id="IPR024434">
    <property type="entry name" value="TSCPD_dom"/>
</dbReference>
<dbReference type="STRING" id="112903.SAMN04490178_104129"/>
<protein>
    <recommendedName>
        <fullName evidence="2">ribonucleoside-diphosphate reductase</fullName>
        <ecNumber evidence="2">1.17.4.1</ecNumber>
    </recommendedName>
</protein>
<evidence type="ECO:0000256" key="1">
    <source>
        <dbReference type="ARBA" id="ARBA00007405"/>
    </source>
</evidence>
<sequence length="89" mass="9612">MFTYQTAGVCSTAISFDIKDNRLSQVSFTRGCPGNLQAIAKLVEGMELEEVITRLKGIRCGNKTTSCADQLVSALEEHIKTAGQSKETA</sequence>
<evidence type="ECO:0000256" key="3">
    <source>
        <dbReference type="ARBA" id="ARBA00022634"/>
    </source>
</evidence>
<reference evidence="7 8" key="1">
    <citation type="submission" date="2016-10" db="EMBL/GenBank/DDBJ databases">
        <authorList>
            <person name="de Groot N.N."/>
        </authorList>
    </citation>
    <scope>NUCLEOTIDE SEQUENCE [LARGE SCALE GENOMIC DNA]</scope>
    <source>
        <strain evidence="7 8">DSM 13305</strain>
    </source>
</reference>
<comment type="catalytic activity">
    <reaction evidence="5">
        <text>a 2'-deoxyribonucleoside 5'-diphosphate + [thioredoxin]-disulfide + H2O = a ribonucleoside 5'-diphosphate + [thioredoxin]-dithiol</text>
        <dbReference type="Rhea" id="RHEA:23252"/>
        <dbReference type="Rhea" id="RHEA-COMP:10698"/>
        <dbReference type="Rhea" id="RHEA-COMP:10700"/>
        <dbReference type="ChEBI" id="CHEBI:15377"/>
        <dbReference type="ChEBI" id="CHEBI:29950"/>
        <dbReference type="ChEBI" id="CHEBI:50058"/>
        <dbReference type="ChEBI" id="CHEBI:57930"/>
        <dbReference type="ChEBI" id="CHEBI:73316"/>
        <dbReference type="EC" id="1.17.4.1"/>
    </reaction>
</comment>
<dbReference type="GO" id="GO:0071897">
    <property type="term" value="P:DNA biosynthetic process"/>
    <property type="evidence" value="ECO:0007669"/>
    <property type="project" value="UniProtKB-KW"/>
</dbReference>
<dbReference type="AlphaFoldDB" id="A0A1H8RYH6"/>
<evidence type="ECO:0000313" key="8">
    <source>
        <dbReference type="Proteomes" id="UP000198847"/>
    </source>
</evidence>
<dbReference type="GO" id="GO:0000166">
    <property type="term" value="F:nucleotide binding"/>
    <property type="evidence" value="ECO:0007669"/>
    <property type="project" value="UniProtKB-KW"/>
</dbReference>
<name>A0A1H8RYH6_9FIRM</name>
<keyword evidence="8" id="KW-1185">Reference proteome</keyword>
<dbReference type="OrthoDB" id="9801525at2"/>
<keyword evidence="3" id="KW-0237">DNA synthesis</keyword>
<dbReference type="EMBL" id="FODY01000004">
    <property type="protein sequence ID" value="SEO71491.1"/>
    <property type="molecule type" value="Genomic_DNA"/>
</dbReference>
<feature type="domain" description="TSCPD" evidence="6">
    <location>
        <begin position="4"/>
        <end position="78"/>
    </location>
</feature>
<proteinExistence type="inferred from homology"/>
<dbReference type="Pfam" id="PF12637">
    <property type="entry name" value="TSCPD"/>
    <property type="match status" value="1"/>
</dbReference>
<dbReference type="NCBIfam" id="TIGR03905">
    <property type="entry name" value="TIGR03905_4_Cys"/>
    <property type="match status" value="1"/>
</dbReference>
<accession>A0A1H8RYH6</accession>
<gene>
    <name evidence="7" type="ORF">SAMN04490178_104129</name>
</gene>
<evidence type="ECO:0000313" key="7">
    <source>
        <dbReference type="EMBL" id="SEO71491.1"/>
    </source>
</evidence>
<evidence type="ECO:0000256" key="2">
    <source>
        <dbReference type="ARBA" id="ARBA00012274"/>
    </source>
</evidence>
<dbReference type="InterPro" id="IPR023806">
    <property type="entry name" value="CHP03905"/>
</dbReference>